<dbReference type="InterPro" id="IPR015527">
    <property type="entry name" value="Pept_C26_g-glut_hydrolase"/>
</dbReference>
<dbReference type="GO" id="GO:0046900">
    <property type="term" value="P:tetrahydrofolylpolyglutamate metabolic process"/>
    <property type="evidence" value="ECO:0007669"/>
    <property type="project" value="TreeGrafter"/>
</dbReference>
<evidence type="ECO:0000313" key="5">
    <source>
        <dbReference type="Proteomes" id="UP000013827"/>
    </source>
</evidence>
<dbReference type="Gene3D" id="3.40.50.880">
    <property type="match status" value="1"/>
</dbReference>
<dbReference type="eggNOG" id="KOG1559">
    <property type="taxonomic scope" value="Eukaryota"/>
</dbReference>
<dbReference type="STRING" id="2903.R1DFJ4"/>
<keyword evidence="5" id="KW-1185">Reference proteome</keyword>
<dbReference type="InterPro" id="IPR017926">
    <property type="entry name" value="GATASE"/>
</dbReference>
<dbReference type="PANTHER" id="PTHR11315">
    <property type="entry name" value="PROTEASE FAMILY C26 GAMMA-GLUTAMYL HYDROLASE"/>
    <property type="match status" value="1"/>
</dbReference>
<dbReference type="PROSITE" id="PS51275">
    <property type="entry name" value="PEPTIDASE_C26_GGH"/>
    <property type="match status" value="1"/>
</dbReference>
<proteinExistence type="predicted"/>
<feature type="domain" description="Glutamine amidotransferase" evidence="3">
    <location>
        <begin position="2"/>
        <end position="206"/>
    </location>
</feature>
<dbReference type="PaxDb" id="2903-EOD07494"/>
<dbReference type="KEGG" id="ehx:EMIHUDRAFT_68526"/>
<dbReference type="GO" id="GO:0034722">
    <property type="term" value="F:gamma-glutamyl-peptidase activity"/>
    <property type="evidence" value="ECO:0007669"/>
    <property type="project" value="UniProtKB-UniRule"/>
</dbReference>
<feature type="active site" description="Nucleophile" evidence="1 2">
    <location>
        <position position="81"/>
    </location>
</feature>
<dbReference type="Proteomes" id="UP000013827">
    <property type="component" value="Unassembled WGS sequence"/>
</dbReference>
<dbReference type="EnsemblProtists" id="EOD07494">
    <property type="protein sequence ID" value="EOD07494"/>
    <property type="gene ID" value="EMIHUDRAFT_68526"/>
</dbReference>
<feature type="active site" description="Proton donor" evidence="1">
    <location>
        <position position="202"/>
    </location>
</feature>
<evidence type="ECO:0000313" key="4">
    <source>
        <dbReference type="EnsemblProtists" id="EOD07494"/>
    </source>
</evidence>
<evidence type="ECO:0000256" key="1">
    <source>
        <dbReference type="PIRSR" id="PIRSR615527-1"/>
    </source>
</evidence>
<dbReference type="SUPFAM" id="SSF52317">
    <property type="entry name" value="Class I glutamine amidotransferase-like"/>
    <property type="match status" value="1"/>
</dbReference>
<reference evidence="5" key="1">
    <citation type="journal article" date="2013" name="Nature">
        <title>Pan genome of the phytoplankton Emiliania underpins its global distribution.</title>
        <authorList>
            <person name="Read B.A."/>
            <person name="Kegel J."/>
            <person name="Klute M.J."/>
            <person name="Kuo A."/>
            <person name="Lefebvre S.C."/>
            <person name="Maumus F."/>
            <person name="Mayer C."/>
            <person name="Miller J."/>
            <person name="Monier A."/>
            <person name="Salamov A."/>
            <person name="Young J."/>
            <person name="Aguilar M."/>
            <person name="Claverie J.M."/>
            <person name="Frickenhaus S."/>
            <person name="Gonzalez K."/>
            <person name="Herman E.K."/>
            <person name="Lin Y.C."/>
            <person name="Napier J."/>
            <person name="Ogata H."/>
            <person name="Sarno A.F."/>
            <person name="Shmutz J."/>
            <person name="Schroeder D."/>
            <person name="de Vargas C."/>
            <person name="Verret F."/>
            <person name="von Dassow P."/>
            <person name="Valentin K."/>
            <person name="Van de Peer Y."/>
            <person name="Wheeler G."/>
            <person name="Dacks J.B."/>
            <person name="Delwiche C.F."/>
            <person name="Dyhrman S.T."/>
            <person name="Glockner G."/>
            <person name="John U."/>
            <person name="Richards T."/>
            <person name="Worden A.Z."/>
            <person name="Zhang X."/>
            <person name="Grigoriev I.V."/>
            <person name="Allen A.E."/>
            <person name="Bidle K."/>
            <person name="Borodovsky M."/>
            <person name="Bowler C."/>
            <person name="Brownlee C."/>
            <person name="Cock J.M."/>
            <person name="Elias M."/>
            <person name="Gladyshev V.N."/>
            <person name="Groth M."/>
            <person name="Guda C."/>
            <person name="Hadaegh A."/>
            <person name="Iglesias-Rodriguez M.D."/>
            <person name="Jenkins J."/>
            <person name="Jones B.M."/>
            <person name="Lawson T."/>
            <person name="Leese F."/>
            <person name="Lindquist E."/>
            <person name="Lobanov A."/>
            <person name="Lomsadze A."/>
            <person name="Malik S.B."/>
            <person name="Marsh M.E."/>
            <person name="Mackinder L."/>
            <person name="Mock T."/>
            <person name="Mueller-Roeber B."/>
            <person name="Pagarete A."/>
            <person name="Parker M."/>
            <person name="Probert I."/>
            <person name="Quesneville H."/>
            <person name="Raines C."/>
            <person name="Rensing S.A."/>
            <person name="Riano-Pachon D.M."/>
            <person name="Richier S."/>
            <person name="Rokitta S."/>
            <person name="Shiraiwa Y."/>
            <person name="Soanes D.M."/>
            <person name="van der Giezen M."/>
            <person name="Wahlund T.M."/>
            <person name="Williams B."/>
            <person name="Wilson W."/>
            <person name="Wolfe G."/>
            <person name="Wurch L.L."/>
        </authorList>
    </citation>
    <scope>NUCLEOTIDE SEQUENCE</scope>
</reference>
<evidence type="ECO:0000256" key="2">
    <source>
        <dbReference type="PROSITE-ProRule" id="PRU00607"/>
    </source>
</evidence>
<dbReference type="EC" id="3.4.19.9" evidence="2"/>
<organism evidence="4 5">
    <name type="scientific">Emiliania huxleyi (strain CCMP1516)</name>
    <dbReference type="NCBI Taxonomy" id="280463"/>
    <lineage>
        <taxon>Eukaryota</taxon>
        <taxon>Haptista</taxon>
        <taxon>Haptophyta</taxon>
        <taxon>Prymnesiophyceae</taxon>
        <taxon>Isochrysidales</taxon>
        <taxon>Noelaerhabdaceae</taxon>
        <taxon>Emiliania</taxon>
    </lineage>
</organism>
<dbReference type="OMA" id="CHEDIDH"/>
<dbReference type="GO" id="GO:0005773">
    <property type="term" value="C:vacuole"/>
    <property type="evidence" value="ECO:0007669"/>
    <property type="project" value="TreeGrafter"/>
</dbReference>
<sequence length="269" mass="29135">MVPDYYVAYEKWVAQAGGRTVVLPRFFAHEPQALERLFASLNGLLIPGGGDFVGNGSVDAMVARATRANREGDYFPIWGTCLGFEYLVDILGGPGALVPRAPGDPIVPGFDSELLPRALNLTAAVRGSRMLGGASDALLRWAARENVTYNMHHRGVEPASFASNPRLDSSMSLLASSTDRRGRPFVAAFEGDNLPFYGVQFHPEKIEFVPPSRYEPNIPRTPHAAALSRHLGSFLVSEAAKSLHRAATRTPTAANPFVWPSPSAVSHVR</sequence>
<dbReference type="PANTHER" id="PTHR11315:SF0">
    <property type="entry name" value="FOLATE GAMMA-GLUTAMYL HYDROLASE"/>
    <property type="match status" value="1"/>
</dbReference>
<dbReference type="PROSITE" id="PS51273">
    <property type="entry name" value="GATASE_TYPE_1"/>
    <property type="match status" value="1"/>
</dbReference>
<name>A0A0D3I8A9_EMIH1</name>
<feature type="active site" evidence="2">
    <location>
        <position position="202"/>
    </location>
</feature>
<reference evidence="4" key="2">
    <citation type="submission" date="2024-10" db="UniProtKB">
        <authorList>
            <consortium name="EnsemblProtists"/>
        </authorList>
    </citation>
    <scope>IDENTIFICATION</scope>
</reference>
<dbReference type="RefSeq" id="XP_005759923.1">
    <property type="nucleotide sequence ID" value="XM_005759866.1"/>
</dbReference>
<dbReference type="GeneID" id="17253655"/>
<protein>
    <recommendedName>
        <fullName evidence="2">folate gamma-glutamyl hydrolase</fullName>
        <ecNumber evidence="2">3.4.19.9</ecNumber>
    </recommendedName>
</protein>
<dbReference type="InterPro" id="IPR029062">
    <property type="entry name" value="Class_I_gatase-like"/>
</dbReference>
<dbReference type="AlphaFoldDB" id="A0A0D3I8A9"/>
<evidence type="ECO:0000259" key="3">
    <source>
        <dbReference type="Pfam" id="PF00117"/>
    </source>
</evidence>
<dbReference type="HOGENOM" id="CLU_058704_1_0_1"/>
<dbReference type="Pfam" id="PF00117">
    <property type="entry name" value="GATase"/>
    <property type="match status" value="1"/>
</dbReference>
<accession>A0A0D3I8A9</accession>
<comment type="catalytic activity">
    <reaction evidence="2">
        <text>(6S)-5,6,7,8-tetrahydrofolyl-(gamma-L-Glu)(n) + (n-1) H2O = (6S)-5,6,7,8-tetrahydrofolate + (n-1) L-glutamate</text>
        <dbReference type="Rhea" id="RHEA:56784"/>
        <dbReference type="Rhea" id="RHEA-COMP:14738"/>
        <dbReference type="ChEBI" id="CHEBI:15377"/>
        <dbReference type="ChEBI" id="CHEBI:29985"/>
        <dbReference type="ChEBI" id="CHEBI:57453"/>
        <dbReference type="ChEBI" id="CHEBI:141005"/>
        <dbReference type="EC" id="3.4.19.9"/>
    </reaction>
</comment>
<keyword evidence="2" id="KW-0378">Hydrolase</keyword>